<gene>
    <name evidence="2" type="ORF">M3P05_18715</name>
</gene>
<keyword evidence="3" id="KW-1185">Reference proteome</keyword>
<name>A0ABT0PL11_9GAMM</name>
<reference evidence="2 3" key="1">
    <citation type="submission" date="2022-05" db="EMBL/GenBank/DDBJ databases">
        <authorList>
            <person name="Park J.-S."/>
        </authorList>
    </citation>
    <scope>NUCLEOTIDE SEQUENCE [LARGE SCALE GENOMIC DNA]</scope>
    <source>
        <strain evidence="2 3">2012CJ34-2</strain>
    </source>
</reference>
<comment type="caution">
    <text evidence="2">The sequence shown here is derived from an EMBL/GenBank/DDBJ whole genome shotgun (WGS) entry which is preliminary data.</text>
</comment>
<dbReference type="RefSeq" id="WP_249701627.1">
    <property type="nucleotide sequence ID" value="NZ_JAMFLX010000038.1"/>
</dbReference>
<feature type="region of interest" description="Disordered" evidence="1">
    <location>
        <begin position="138"/>
        <end position="191"/>
    </location>
</feature>
<feature type="compositionally biased region" description="Basic and acidic residues" evidence="1">
    <location>
        <begin position="140"/>
        <end position="191"/>
    </location>
</feature>
<sequence length="191" mass="21783">MSSVEGIEPGSSPSGAGINVENQIQRLQNLIGHHGGRSVTLHRSGKKEFGHPIPRLSYADKKAIRKQIREARKNENKNQAEATAQAPNVKANTGNIYDIVVEVATLAEQIDANYQPELAQNMARLLSNLLKMIDEFEEREAERKDEEREQDRRDQKIREQERAQKKHENEIVENNRRVQEKLAEKAKKQGD</sequence>
<organism evidence="2 3">
    <name type="scientific">Parendozoicomonas callyspongiae</name>
    <dbReference type="NCBI Taxonomy" id="2942213"/>
    <lineage>
        <taxon>Bacteria</taxon>
        <taxon>Pseudomonadati</taxon>
        <taxon>Pseudomonadota</taxon>
        <taxon>Gammaproteobacteria</taxon>
        <taxon>Oceanospirillales</taxon>
        <taxon>Endozoicomonadaceae</taxon>
        <taxon>Parendozoicomonas</taxon>
    </lineage>
</organism>
<evidence type="ECO:0000256" key="1">
    <source>
        <dbReference type="SAM" id="MobiDB-lite"/>
    </source>
</evidence>
<evidence type="ECO:0000313" key="3">
    <source>
        <dbReference type="Proteomes" id="UP001203338"/>
    </source>
</evidence>
<dbReference type="Proteomes" id="UP001203338">
    <property type="component" value="Unassembled WGS sequence"/>
</dbReference>
<protein>
    <submittedName>
        <fullName evidence="2">Uncharacterized protein</fullName>
    </submittedName>
</protein>
<dbReference type="EMBL" id="JAMFLX010000038">
    <property type="protein sequence ID" value="MCL6271956.1"/>
    <property type="molecule type" value="Genomic_DNA"/>
</dbReference>
<accession>A0ABT0PL11</accession>
<proteinExistence type="predicted"/>
<evidence type="ECO:0000313" key="2">
    <source>
        <dbReference type="EMBL" id="MCL6271956.1"/>
    </source>
</evidence>